<dbReference type="InterPro" id="IPR011041">
    <property type="entry name" value="Quinoprot_gluc/sorb_DH_b-prop"/>
</dbReference>
<dbReference type="InterPro" id="IPR016032">
    <property type="entry name" value="Sig_transdc_resp-reg_C-effctor"/>
</dbReference>
<gene>
    <name evidence="4" type="ORF">FRY97_20845</name>
</gene>
<evidence type="ECO:0000259" key="3">
    <source>
        <dbReference type="SMART" id="SM00421"/>
    </source>
</evidence>
<feature type="transmembrane region" description="Helical" evidence="2">
    <location>
        <begin position="662"/>
        <end position="682"/>
    </location>
</feature>
<keyword evidence="5" id="KW-1185">Reference proteome</keyword>
<dbReference type="InterPro" id="IPR013783">
    <property type="entry name" value="Ig-like_fold"/>
</dbReference>
<comment type="caution">
    <text evidence="4">The sequence shown here is derived from an EMBL/GenBank/DDBJ whole genome shotgun (WGS) entry which is preliminary data.</text>
</comment>
<dbReference type="Gene3D" id="2.130.10.10">
    <property type="entry name" value="YVTN repeat-like/Quinoprotein amine dehydrogenase"/>
    <property type="match status" value="2"/>
</dbReference>
<dbReference type="EMBL" id="VOOR01000082">
    <property type="protein sequence ID" value="TXB60085.1"/>
    <property type="molecule type" value="Genomic_DNA"/>
</dbReference>
<dbReference type="Gene3D" id="2.60.40.10">
    <property type="entry name" value="Immunoglobulins"/>
    <property type="match status" value="1"/>
</dbReference>
<reference evidence="4 5" key="1">
    <citation type="submission" date="2019-08" db="EMBL/GenBank/DDBJ databases">
        <title>Genome of Phaeodactylibacter luteus.</title>
        <authorList>
            <person name="Bowman J.P."/>
        </authorList>
    </citation>
    <scope>NUCLEOTIDE SEQUENCE [LARGE SCALE GENOMIC DNA]</scope>
    <source>
        <strain evidence="4 5">KCTC 42180</strain>
    </source>
</reference>
<keyword evidence="1" id="KW-0175">Coiled coil</keyword>
<feature type="domain" description="HTH luxR-type" evidence="3">
    <location>
        <begin position="811"/>
        <end position="868"/>
    </location>
</feature>
<dbReference type="InterPro" id="IPR015943">
    <property type="entry name" value="WD40/YVTN_repeat-like_dom_sf"/>
</dbReference>
<evidence type="ECO:0000256" key="1">
    <source>
        <dbReference type="SAM" id="Coils"/>
    </source>
</evidence>
<dbReference type="SMART" id="SM00421">
    <property type="entry name" value="HTH_LUXR"/>
    <property type="match status" value="1"/>
</dbReference>
<keyword evidence="2" id="KW-0812">Transmembrane</keyword>
<protein>
    <recommendedName>
        <fullName evidence="3">HTH luxR-type domain-containing protein</fullName>
    </recommendedName>
</protein>
<name>A0A5C6RG64_9BACT</name>
<keyword evidence="2" id="KW-1133">Transmembrane helix</keyword>
<accession>A0A5C6RG64</accession>
<dbReference type="GO" id="GO:0003677">
    <property type="term" value="F:DNA binding"/>
    <property type="evidence" value="ECO:0007669"/>
    <property type="project" value="InterPro"/>
</dbReference>
<evidence type="ECO:0000313" key="5">
    <source>
        <dbReference type="Proteomes" id="UP000321580"/>
    </source>
</evidence>
<organism evidence="4 5">
    <name type="scientific">Phaeodactylibacter luteus</name>
    <dbReference type="NCBI Taxonomy" id="1564516"/>
    <lineage>
        <taxon>Bacteria</taxon>
        <taxon>Pseudomonadati</taxon>
        <taxon>Bacteroidota</taxon>
        <taxon>Saprospiria</taxon>
        <taxon>Saprospirales</taxon>
        <taxon>Haliscomenobacteraceae</taxon>
        <taxon>Phaeodactylibacter</taxon>
    </lineage>
</organism>
<evidence type="ECO:0000313" key="4">
    <source>
        <dbReference type="EMBL" id="TXB60085.1"/>
    </source>
</evidence>
<keyword evidence="2" id="KW-0472">Membrane</keyword>
<proteinExistence type="predicted"/>
<dbReference type="SUPFAM" id="SSF50952">
    <property type="entry name" value="Soluble quinoprotein glucose dehydrogenase"/>
    <property type="match status" value="1"/>
</dbReference>
<dbReference type="OrthoDB" id="1090267at2"/>
<dbReference type="AlphaFoldDB" id="A0A5C6RG64"/>
<sequence length="871" mass="98490">MPPLRNFTPAEYQQRGKIWSIDSAPNGMAYMATDGGVVEYDGQNWRAFKGSEGFTRSIVVANDSMFYTGSDLDFGFWERNKQFGFTYTSLYPYKEVAQEVSEEFWQVHLLDSTVVFASSLNLYVLQDQQLVKISAPTRFTGSYKTGSTIYFADETKGLFRFNGFDLELAFSYPNGQALQVRGVYETPEGLLLATRDHGLYRSADGRLAPLGSPLSRLLAEAQVFTSEQLDNGQIAFGTILQGVLISNEKGEVAHRINRYKGLPGNTVLALHYSPLGKLWIGLDYGLSVLSLRQPYTTFYDYRGDFGTGCAAALQNGYFYLGTNQGLYRSAWAGLDNSQPFFDFQLVPGTTGQVWAIQKVGEEVLMGHDRGLFIVQGDEAEQISEEAGIWTILEFRELLLTGSYNGVGVYRKQGGQWQFWKKIPLLSGSCNQLVLEDERTLWANIPNFGLVRVVLDEELSPVDRLIIPESDFKGDSPDLQRIDSAIVLATTAAYYRFDPSQGTFLQTADKGPGADRSLGQLSTASRPSKLQEGYVFHPMYNGFALEQANGEPKSGQAPLPVIFREAEAYNNDERRPLLGKGGMPYVLNNFRAEFIMPNTDGAMYQYRLGRKGAWSNWSAATSAELLDLSPGTYRFFVRGQKDGQLTPAASMTFRVSPPWYRTGLAYAGYVLLFALLAYGVAFWRKRSLQKQEKALRQQERESLQKQADLHEQELLRLEQERLQKEYDELKKQLRTKTIELAKKARENEEKERLLLALKDGYEAAQENPALAKRKWKDMERLLDSHIKAEDKTFEIQMDELHQAFFKRLKARYPDLSSNDLRMCAFLRAGISSKEIAEIFGIKPSSFYISRSRLRKKLGLATEENLYDFLNGI</sequence>
<evidence type="ECO:0000256" key="2">
    <source>
        <dbReference type="SAM" id="Phobius"/>
    </source>
</evidence>
<feature type="coiled-coil region" evidence="1">
    <location>
        <begin position="687"/>
        <end position="766"/>
    </location>
</feature>
<dbReference type="InterPro" id="IPR000792">
    <property type="entry name" value="Tscrpt_reg_LuxR_C"/>
</dbReference>
<dbReference type="GO" id="GO:0006355">
    <property type="term" value="P:regulation of DNA-templated transcription"/>
    <property type="evidence" value="ECO:0007669"/>
    <property type="project" value="InterPro"/>
</dbReference>
<dbReference type="Proteomes" id="UP000321580">
    <property type="component" value="Unassembled WGS sequence"/>
</dbReference>
<dbReference type="RefSeq" id="WP_147169561.1">
    <property type="nucleotide sequence ID" value="NZ_VOOR01000082.1"/>
</dbReference>
<dbReference type="SUPFAM" id="SSF46894">
    <property type="entry name" value="C-terminal effector domain of the bipartite response regulators"/>
    <property type="match status" value="1"/>
</dbReference>